<feature type="region of interest" description="Disordered" evidence="1">
    <location>
        <begin position="1"/>
        <end position="233"/>
    </location>
</feature>
<accession>A0A6J4S3I3</accession>
<reference evidence="2" key="1">
    <citation type="submission" date="2020-02" db="EMBL/GenBank/DDBJ databases">
        <authorList>
            <person name="Meier V. D."/>
        </authorList>
    </citation>
    <scope>NUCLEOTIDE SEQUENCE</scope>
    <source>
        <strain evidence="2">AVDCRST_MAG30</strain>
    </source>
</reference>
<feature type="compositionally biased region" description="Basic and acidic residues" evidence="1">
    <location>
        <begin position="10"/>
        <end position="20"/>
    </location>
</feature>
<feature type="compositionally biased region" description="Basic and acidic residues" evidence="1">
    <location>
        <begin position="119"/>
        <end position="139"/>
    </location>
</feature>
<protein>
    <submittedName>
        <fullName evidence="2">Mn-dependent transcriptional regulator MntR</fullName>
    </submittedName>
</protein>
<feature type="non-terminal residue" evidence="2">
    <location>
        <position position="1"/>
    </location>
</feature>
<evidence type="ECO:0000313" key="2">
    <source>
        <dbReference type="EMBL" id="CAA9488506.1"/>
    </source>
</evidence>
<dbReference type="EMBL" id="CADCVS010000184">
    <property type="protein sequence ID" value="CAA9488506.1"/>
    <property type="molecule type" value="Genomic_DNA"/>
</dbReference>
<feature type="compositionally biased region" description="Basic and acidic residues" evidence="1">
    <location>
        <begin position="66"/>
        <end position="81"/>
    </location>
</feature>
<sequence length="233" mass="25335">GRGAHPRPAVVDRRGLREGHPPGGARPEPDGLDHRGRRRARCHPRVGLGDVQAPRRPAARRPRPVPRRDADRRWRAPRAADHAPPPAPRDLPRRGSRHAVGPRARRGRPARAPPLRRARAADRRNPRRADRRPSRRPDPVSRPGHAGRGHGGAGRVGSRPGRRGGQRVRQPPGDAQVPLGRGADRARHAVPGAGQAAVRRPARPADRLADGDPRRSPRRLGAGAAKPAERYGV</sequence>
<name>A0A6J4S3I3_9ACTN</name>
<dbReference type="AlphaFoldDB" id="A0A6J4S3I3"/>
<organism evidence="2">
    <name type="scientific">uncultured Solirubrobacteraceae bacterium</name>
    <dbReference type="NCBI Taxonomy" id="1162706"/>
    <lineage>
        <taxon>Bacteria</taxon>
        <taxon>Bacillati</taxon>
        <taxon>Actinomycetota</taxon>
        <taxon>Thermoleophilia</taxon>
        <taxon>Solirubrobacterales</taxon>
        <taxon>Solirubrobacteraceae</taxon>
        <taxon>environmental samples</taxon>
    </lineage>
</organism>
<evidence type="ECO:0000256" key="1">
    <source>
        <dbReference type="SAM" id="MobiDB-lite"/>
    </source>
</evidence>
<feature type="compositionally biased region" description="Basic residues" evidence="1">
    <location>
        <begin position="35"/>
        <end position="44"/>
    </location>
</feature>
<gene>
    <name evidence="2" type="ORF">AVDCRST_MAG30-1242</name>
</gene>
<proteinExistence type="predicted"/>
<feature type="compositionally biased region" description="Basic residues" evidence="1">
    <location>
        <begin position="103"/>
        <end position="118"/>
    </location>
</feature>
<feature type="non-terminal residue" evidence="2">
    <location>
        <position position="233"/>
    </location>
</feature>
<feature type="compositionally biased region" description="Basic and acidic residues" evidence="1">
    <location>
        <begin position="203"/>
        <end position="215"/>
    </location>
</feature>